<sequence>MQLSSTLTWALLLVSAEAKQRSSCSSTKTVWATITETENCASRCQHRPSATASISGPLESAPAQSSEPTSPGSSVGSIYTSEAWSSIALSSDVKPESTTEADTTSSTTPLPSASSSPSTTIAEGSTSSDIPASSDDAPSTSASSTAESLPEPTVRPRAYPADVVDQLRDSSIEKLEAHLERNPVPGCTLETAAIRREWSDLTISERQDYTSAVQCLMNKPAKTPANVASGAKSRYDDFVVTHIQQTGSIHNTANFLTWHRYFTWAYETALRDECGYKGFQPYWNWDRYADDPVNSPLFNGNASSIGGNSVNGDCAETGPFEKLTVNLGPGYSLNYNPRCLTRHVSRSSAQQCTADKTFNLISQTSTIASFQETMQTPGGVHAGGHFTIGGDPGSDFYVSPGDPAFFLHHAMVDRVYWLWQLQDLDTRLSAVAGRVIGSRSQGSLDDDVNLGYSGPGVTLGSLLDTMGGKDGAFCYFYM</sequence>
<keyword evidence="1" id="KW-0479">Metal-binding</keyword>
<dbReference type="GO" id="GO:0046872">
    <property type="term" value="F:metal ion binding"/>
    <property type="evidence" value="ECO:0007669"/>
    <property type="project" value="UniProtKB-KW"/>
</dbReference>
<dbReference type="PANTHER" id="PTHR11474">
    <property type="entry name" value="TYROSINASE FAMILY MEMBER"/>
    <property type="match status" value="1"/>
</dbReference>
<dbReference type="InterPro" id="IPR008922">
    <property type="entry name" value="Di-copper_centre_dom_sf"/>
</dbReference>
<feature type="domain" description="Tyrosinase copper-binding" evidence="6">
    <location>
        <begin position="402"/>
        <end position="413"/>
    </location>
</feature>
<dbReference type="PROSITE" id="PS00497">
    <property type="entry name" value="TYROSINASE_1"/>
    <property type="match status" value="1"/>
</dbReference>
<evidence type="ECO:0000259" key="6">
    <source>
        <dbReference type="PROSITE" id="PS00498"/>
    </source>
</evidence>
<dbReference type="AlphaFoldDB" id="A0A9P9Y0B8"/>
<gene>
    <name evidence="7" type="ORF">J7T54_002565</name>
</gene>
<reference evidence="7" key="1">
    <citation type="journal article" date="2021" name="J Fungi (Basel)">
        <title>Genomic and Metabolomic Analyses of the Marine Fungus Emericellopsis cladophorae: Insights into Saltwater Adaptability Mechanisms and Its Biosynthetic Potential.</title>
        <authorList>
            <person name="Goncalves M.F.M."/>
            <person name="Hilario S."/>
            <person name="Van de Peer Y."/>
            <person name="Esteves A.C."/>
            <person name="Alves A."/>
        </authorList>
    </citation>
    <scope>NUCLEOTIDE SEQUENCE</scope>
    <source>
        <strain evidence="7">MUM 19.33</strain>
    </source>
</reference>
<keyword evidence="4" id="KW-0732">Signal</keyword>
<feature type="chain" id="PRO_5040131578" evidence="4">
    <location>
        <begin position="19"/>
        <end position="478"/>
    </location>
</feature>
<dbReference type="GeneID" id="75829077"/>
<dbReference type="Proteomes" id="UP001055219">
    <property type="component" value="Unassembled WGS sequence"/>
</dbReference>
<dbReference type="PANTHER" id="PTHR11474:SF125">
    <property type="entry name" value="N-ACETYL-6-HYDROXYTRYPTOPHAN OXIDASE IVOB-RELATED"/>
    <property type="match status" value="1"/>
</dbReference>
<accession>A0A9P9Y0B8</accession>
<feature type="region of interest" description="Disordered" evidence="3">
    <location>
        <begin position="90"/>
        <end position="161"/>
    </location>
</feature>
<dbReference type="RefSeq" id="XP_051362065.1">
    <property type="nucleotide sequence ID" value="XM_051506728.1"/>
</dbReference>
<evidence type="ECO:0000256" key="4">
    <source>
        <dbReference type="SAM" id="SignalP"/>
    </source>
</evidence>
<comment type="caution">
    <text evidence="7">The sequence shown here is derived from an EMBL/GenBank/DDBJ whole genome shotgun (WGS) entry which is preliminary data.</text>
</comment>
<dbReference type="OrthoDB" id="6132182at2759"/>
<proteinExistence type="predicted"/>
<evidence type="ECO:0000256" key="1">
    <source>
        <dbReference type="ARBA" id="ARBA00022723"/>
    </source>
</evidence>
<feature type="signal peptide" evidence="4">
    <location>
        <begin position="1"/>
        <end position="18"/>
    </location>
</feature>
<dbReference type="InterPro" id="IPR050316">
    <property type="entry name" value="Tyrosinase/Hemocyanin"/>
</dbReference>
<dbReference type="Gene3D" id="1.10.1280.10">
    <property type="entry name" value="Di-copper center containing domain from catechol oxidase"/>
    <property type="match status" value="1"/>
</dbReference>
<protein>
    <submittedName>
        <fullName evidence="7">Tyrosinase central domain-containing protein</fullName>
    </submittedName>
</protein>
<dbReference type="Pfam" id="PF00264">
    <property type="entry name" value="Tyrosinase"/>
    <property type="match status" value="1"/>
</dbReference>
<feature type="region of interest" description="Disordered" evidence="3">
    <location>
        <begin position="50"/>
        <end position="77"/>
    </location>
</feature>
<dbReference type="PRINTS" id="PR00092">
    <property type="entry name" value="TYROSINASE"/>
</dbReference>
<reference evidence="7" key="2">
    <citation type="submission" date="2022-07" db="EMBL/GenBank/DDBJ databases">
        <authorList>
            <person name="Goncalves M.F.M."/>
            <person name="Hilario S."/>
            <person name="Van De Peer Y."/>
            <person name="Esteves A.C."/>
            <person name="Alves A."/>
        </authorList>
    </citation>
    <scope>NUCLEOTIDE SEQUENCE</scope>
    <source>
        <strain evidence="7">MUM 19.33</strain>
    </source>
</reference>
<evidence type="ECO:0000256" key="2">
    <source>
        <dbReference type="ARBA" id="ARBA00023002"/>
    </source>
</evidence>
<evidence type="ECO:0000313" key="7">
    <source>
        <dbReference type="EMBL" id="KAI6781209.1"/>
    </source>
</evidence>
<evidence type="ECO:0000256" key="3">
    <source>
        <dbReference type="SAM" id="MobiDB-lite"/>
    </source>
</evidence>
<dbReference type="GO" id="GO:0016491">
    <property type="term" value="F:oxidoreductase activity"/>
    <property type="evidence" value="ECO:0007669"/>
    <property type="project" value="UniProtKB-KW"/>
</dbReference>
<feature type="compositionally biased region" description="Low complexity" evidence="3">
    <location>
        <begin position="96"/>
        <end position="150"/>
    </location>
</feature>
<dbReference type="PROSITE" id="PS00498">
    <property type="entry name" value="TYROSINASE_2"/>
    <property type="match status" value="1"/>
</dbReference>
<dbReference type="SUPFAM" id="SSF48056">
    <property type="entry name" value="Di-copper centre-containing domain"/>
    <property type="match status" value="1"/>
</dbReference>
<keyword evidence="2" id="KW-0560">Oxidoreductase</keyword>
<dbReference type="InterPro" id="IPR002227">
    <property type="entry name" value="Tyrosinase_Cu-bd"/>
</dbReference>
<keyword evidence="8" id="KW-1185">Reference proteome</keyword>
<organism evidence="7 8">
    <name type="scientific">Emericellopsis cladophorae</name>
    <dbReference type="NCBI Taxonomy" id="2686198"/>
    <lineage>
        <taxon>Eukaryota</taxon>
        <taxon>Fungi</taxon>
        <taxon>Dikarya</taxon>
        <taxon>Ascomycota</taxon>
        <taxon>Pezizomycotina</taxon>
        <taxon>Sordariomycetes</taxon>
        <taxon>Hypocreomycetidae</taxon>
        <taxon>Hypocreales</taxon>
        <taxon>Bionectriaceae</taxon>
        <taxon>Emericellopsis</taxon>
    </lineage>
</organism>
<feature type="compositionally biased region" description="Polar residues" evidence="3">
    <location>
        <begin position="62"/>
        <end position="77"/>
    </location>
</feature>
<feature type="domain" description="Tyrosinase copper-binding" evidence="5">
    <location>
        <begin position="250"/>
        <end position="267"/>
    </location>
</feature>
<name>A0A9P9Y0B8_9HYPO</name>
<evidence type="ECO:0000313" key="8">
    <source>
        <dbReference type="Proteomes" id="UP001055219"/>
    </source>
</evidence>
<evidence type="ECO:0000259" key="5">
    <source>
        <dbReference type="PROSITE" id="PS00497"/>
    </source>
</evidence>
<dbReference type="EMBL" id="JAGIXG020000024">
    <property type="protein sequence ID" value="KAI6781209.1"/>
    <property type="molecule type" value="Genomic_DNA"/>
</dbReference>